<evidence type="ECO:0000313" key="5">
    <source>
        <dbReference type="EMBL" id="MBB5686556.1"/>
    </source>
</evidence>
<keyword evidence="5" id="KW-0378">Hydrolase</keyword>
<evidence type="ECO:0000313" key="6">
    <source>
        <dbReference type="Proteomes" id="UP000549617"/>
    </source>
</evidence>
<evidence type="ECO:0000256" key="3">
    <source>
        <dbReference type="ARBA" id="ARBA00012865"/>
    </source>
</evidence>
<evidence type="ECO:0000256" key="2">
    <source>
        <dbReference type="ARBA" id="ARBA00009009"/>
    </source>
</evidence>
<dbReference type="GO" id="GO:0008800">
    <property type="term" value="F:beta-lactamase activity"/>
    <property type="evidence" value="ECO:0007669"/>
    <property type="project" value="UniProtKB-EC"/>
</dbReference>
<comment type="similarity">
    <text evidence="2">Belongs to the class-A beta-lactamase family.</text>
</comment>
<name>A0A7W9EGB1_9SPHN</name>
<evidence type="ECO:0000259" key="4">
    <source>
        <dbReference type="Pfam" id="PF13354"/>
    </source>
</evidence>
<feature type="domain" description="Beta-lactamase class A catalytic" evidence="4">
    <location>
        <begin position="65"/>
        <end position="323"/>
    </location>
</feature>
<protein>
    <recommendedName>
        <fullName evidence="3">beta-lactamase</fullName>
        <ecNumber evidence="3">3.5.2.6</ecNumber>
    </recommendedName>
</protein>
<dbReference type="EC" id="3.5.2.6" evidence="3"/>
<dbReference type="AlphaFoldDB" id="A0A7W9EGB1"/>
<dbReference type="GO" id="GO:0030655">
    <property type="term" value="P:beta-lactam antibiotic catabolic process"/>
    <property type="evidence" value="ECO:0007669"/>
    <property type="project" value="InterPro"/>
</dbReference>
<gene>
    <name evidence="5" type="ORF">FHS49_002580</name>
</gene>
<comment type="catalytic activity">
    <reaction evidence="1">
        <text>a beta-lactam + H2O = a substituted beta-amino acid</text>
        <dbReference type="Rhea" id="RHEA:20401"/>
        <dbReference type="ChEBI" id="CHEBI:15377"/>
        <dbReference type="ChEBI" id="CHEBI:35627"/>
        <dbReference type="ChEBI" id="CHEBI:140347"/>
        <dbReference type="EC" id="3.5.2.6"/>
    </reaction>
</comment>
<dbReference type="SUPFAM" id="SSF56601">
    <property type="entry name" value="beta-lactamase/transpeptidase-like"/>
    <property type="match status" value="1"/>
</dbReference>
<dbReference type="Gene3D" id="3.40.710.10">
    <property type="entry name" value="DD-peptidase/beta-lactamase superfamily"/>
    <property type="match status" value="1"/>
</dbReference>
<organism evidence="5 6">
    <name type="scientific">Sphingobium boeckii</name>
    <dbReference type="NCBI Taxonomy" id="1082345"/>
    <lineage>
        <taxon>Bacteria</taxon>
        <taxon>Pseudomonadati</taxon>
        <taxon>Pseudomonadota</taxon>
        <taxon>Alphaproteobacteria</taxon>
        <taxon>Sphingomonadales</taxon>
        <taxon>Sphingomonadaceae</taxon>
        <taxon>Sphingobium</taxon>
    </lineage>
</organism>
<dbReference type="Proteomes" id="UP000549617">
    <property type="component" value="Unassembled WGS sequence"/>
</dbReference>
<keyword evidence="6" id="KW-1185">Reference proteome</keyword>
<dbReference type="InterPro" id="IPR012338">
    <property type="entry name" value="Beta-lactam/transpept-like"/>
</dbReference>
<sequence>MALMALTGLAGCSSRVIPPARTQAPAHIPPPVRFAPVAQPRPAEAPRALNAVVQSLGAGFDGQVGIAIRRMDQPWTIQFDGYRKYPQQSVSKLWVAATLLDQVDRKKVAMSDPVVVKKEDLTVFHQPIRSLVGADGYATSVAGLFGRSMTASDNTANDSLLRTIGGPEAVRRFFAEKRIEEIRFGPGERLLQSRIAGIEWKQEYSQGNAFYTARANLPMDKRQKALEAYLADPIDGATPVGIVNALVKLQRGDLLSRSSTLQLVAIMRASKTGPQRLRGGLSPGWTFGHKTGTGQELQGRATGFNDVGILTAPDGTDYAVAVMIGATRKSIPERQSLMQAVTRAVIANHRP</sequence>
<dbReference type="EMBL" id="JACIJC010000004">
    <property type="protein sequence ID" value="MBB5686556.1"/>
    <property type="molecule type" value="Genomic_DNA"/>
</dbReference>
<dbReference type="GO" id="GO:0046677">
    <property type="term" value="P:response to antibiotic"/>
    <property type="evidence" value="ECO:0007669"/>
    <property type="project" value="InterPro"/>
</dbReference>
<dbReference type="RefSeq" id="WP_246350680.1">
    <property type="nucleotide sequence ID" value="NZ_JACIJC010000004.1"/>
</dbReference>
<dbReference type="InterPro" id="IPR045155">
    <property type="entry name" value="Beta-lactam_cat"/>
</dbReference>
<dbReference type="Pfam" id="PF13354">
    <property type="entry name" value="Beta-lactamase2"/>
    <property type="match status" value="1"/>
</dbReference>
<dbReference type="PRINTS" id="PR00118">
    <property type="entry name" value="BLACTAMASEA"/>
</dbReference>
<evidence type="ECO:0000256" key="1">
    <source>
        <dbReference type="ARBA" id="ARBA00001526"/>
    </source>
</evidence>
<dbReference type="PANTHER" id="PTHR35333">
    <property type="entry name" value="BETA-LACTAMASE"/>
    <property type="match status" value="1"/>
</dbReference>
<reference evidence="5 6" key="1">
    <citation type="submission" date="2020-08" db="EMBL/GenBank/DDBJ databases">
        <title>Genomic Encyclopedia of Type Strains, Phase IV (KMG-IV): sequencing the most valuable type-strain genomes for metagenomic binning, comparative biology and taxonomic classification.</title>
        <authorList>
            <person name="Goeker M."/>
        </authorList>
    </citation>
    <scope>NUCLEOTIDE SEQUENCE [LARGE SCALE GENOMIC DNA]</scope>
    <source>
        <strain evidence="5 6">DSM 25079</strain>
    </source>
</reference>
<dbReference type="PANTHER" id="PTHR35333:SF3">
    <property type="entry name" value="BETA-LACTAMASE-TYPE TRANSPEPTIDASE FOLD CONTAINING PROTEIN"/>
    <property type="match status" value="1"/>
</dbReference>
<proteinExistence type="inferred from homology"/>
<dbReference type="InterPro" id="IPR000871">
    <property type="entry name" value="Beta-lactam_class-A"/>
</dbReference>
<accession>A0A7W9EGB1</accession>
<comment type="caution">
    <text evidence="5">The sequence shown here is derived from an EMBL/GenBank/DDBJ whole genome shotgun (WGS) entry which is preliminary data.</text>
</comment>